<feature type="domain" description="Phage head morphogenesis" evidence="1">
    <location>
        <begin position="65"/>
        <end position="193"/>
    </location>
</feature>
<dbReference type="RefSeq" id="WP_185899891.1">
    <property type="nucleotide sequence ID" value="NZ_CP050855.1"/>
</dbReference>
<evidence type="ECO:0000259" key="1">
    <source>
        <dbReference type="Pfam" id="PF04233"/>
    </source>
</evidence>
<reference evidence="3" key="2">
    <citation type="submission" date="2014-06" db="EMBL/GenBank/DDBJ databases">
        <authorList>
            <person name="Foray V.V."/>
        </authorList>
    </citation>
    <scope>NUCLEOTIDE SEQUENCE</scope>
    <source>
        <strain evidence="3">CWBI-2.3</strain>
    </source>
</reference>
<dbReference type="STRING" id="138074.SYMBAF_20145"/>
<gene>
    <name evidence="2" type="ORF">SYMBAF_02390</name>
    <name evidence="3" type="ORF">SYMBAF_09160</name>
</gene>
<dbReference type="NCBIfam" id="TIGR01641">
    <property type="entry name" value="phageSPP1_gp7"/>
    <property type="match status" value="1"/>
</dbReference>
<dbReference type="Pfam" id="PF04233">
    <property type="entry name" value="Phage_Mu_F"/>
    <property type="match status" value="1"/>
</dbReference>
<evidence type="ECO:0000313" key="4">
    <source>
        <dbReference type="Proteomes" id="UP000042738"/>
    </source>
</evidence>
<reference evidence="3" key="3">
    <citation type="submission" date="2020-04" db="EMBL/GenBank/DDBJ databases">
        <title>Genomic Insight into Nascent Stage of Mutualistic Insect Bacterial Symbioses through the Bacterial Symbiont Serratia symbiotica.</title>
        <authorList>
            <person name="Renoz F."/>
            <person name="Foray V."/>
            <person name="Ambroise J."/>
            <person name="Baa-Puyoulet P."/>
            <person name="Bearzatto B."/>
            <person name="Mendez G.L."/>
            <person name="Vanderpoorten A."/>
            <person name="Mahillon J."/>
            <person name="Gala J.-L."/>
            <person name="Calevro F."/>
            <person name="Hance T."/>
        </authorList>
    </citation>
    <scope>NUCLEOTIDE SEQUENCE</scope>
    <source>
        <strain evidence="3">CWBI-2.3</strain>
    </source>
</reference>
<accession>A0A068Z0F2</accession>
<dbReference type="Proteomes" id="UP000042738">
    <property type="component" value="Chromosome"/>
</dbReference>
<dbReference type="InterPro" id="IPR006528">
    <property type="entry name" value="Phage_head_morphogenesis_dom"/>
</dbReference>
<sequence length="429" mass="47539">MWQTCGGDSMDVDLGFAMTLQPEKAIAYFESKGYTIGFNWHDVKDSAHATAFTVSGILKLDVLTDISTAQANALKEGKSQAQFKNELLPELARKGWIGKGLKASPDGELEGKQLLPYRLDTIFRTNMQSSYMAGRYQSMMENVAFRPYWEYSAVMDTRTRPSHASLNGRVYRYDDPFWDTFFPPNGYHCRCTVRARSERDMANHPIGVEATGDRLETIQQPYGTDGKTRPVTAYQDPKSGRLFTPDAGFHLNPGKGYMQELGQQLLRKGDTAPPPLTAQAVKTVFSSPRELETFTRDLSDWVRRAAADPALHQDWRYAGALLPSVLDALQAAPQRAAITLTGAAVRDAGNASLSNAWLRLPALLAHPDVVLRETNGDLVYVVTQSATPRAAQVSLFTGSPVVKHTWLLFDGDEAELMHLPVLVGEWHDG</sequence>
<dbReference type="AlphaFoldDB" id="A0A068Z0F2"/>
<evidence type="ECO:0000313" key="3">
    <source>
        <dbReference type="EMBL" id="QLH63058.1"/>
    </source>
</evidence>
<reference evidence="3 4" key="1">
    <citation type="journal article" date="2014" name="Genome Announc.">
        <title>Whole-Genome Sequence of Serratia symbiotica Strain CWBI-2.3T, a Free-Living Symbiont of the Black Bean Aphid Aphis fabae.</title>
        <authorList>
            <person name="Foray V."/>
            <person name="Grigorescu A.S."/>
            <person name="Sabri A."/>
            <person name="Haubruge E."/>
            <person name="Lognay G."/>
            <person name="Francis F."/>
            <person name="Fauconnier M.L."/>
            <person name="Hance T."/>
            <person name="Thonart P."/>
        </authorList>
    </citation>
    <scope>NUCLEOTIDE SEQUENCE [LARGE SCALE GENOMIC DNA]</scope>
    <source>
        <strain evidence="3">CWBI-2.3</strain>
    </source>
</reference>
<protein>
    <submittedName>
        <fullName evidence="3">Minor capsid protein</fullName>
    </submittedName>
</protein>
<dbReference type="EMBL" id="CP050855">
    <property type="protein sequence ID" value="QLH63058.1"/>
    <property type="molecule type" value="Genomic_DNA"/>
</dbReference>
<proteinExistence type="predicted"/>
<organism evidence="3 4">
    <name type="scientific">Serratia symbiotica</name>
    <dbReference type="NCBI Taxonomy" id="138074"/>
    <lineage>
        <taxon>Bacteria</taxon>
        <taxon>Pseudomonadati</taxon>
        <taxon>Pseudomonadota</taxon>
        <taxon>Gammaproteobacteria</taxon>
        <taxon>Enterobacterales</taxon>
        <taxon>Yersiniaceae</taxon>
        <taxon>Serratia</taxon>
    </lineage>
</organism>
<dbReference type="EMBL" id="CP050855">
    <property type="protein sequence ID" value="QLH62020.1"/>
    <property type="molecule type" value="Genomic_DNA"/>
</dbReference>
<evidence type="ECO:0000313" key="2">
    <source>
        <dbReference type="EMBL" id="QLH62020.1"/>
    </source>
</evidence>
<name>A0A068Z0F2_9GAMM</name>
<dbReference type="GeneID" id="93736662"/>